<reference evidence="1 2" key="1">
    <citation type="submission" date="2016-10" db="EMBL/GenBank/DDBJ databases">
        <authorList>
            <person name="de Groot N.N."/>
        </authorList>
    </citation>
    <scope>NUCLEOTIDE SEQUENCE [LARGE SCALE GENOMIC DNA]</scope>
    <source>
        <strain evidence="1 2">DSM 12271</strain>
    </source>
</reference>
<sequence>MSLLNNILDNTDSVNEEIYRWCNNYNKLHALNVISAPYNNCSIFLESVLSVVYKKGKVLYITNEDEESIKFLKEIKKKTSFREYYYFRNKSKNDNQKKLVFCNHENSKYIEDEFDLIIYDDISSYSEYTTEDIRAAIYSKKSLKYVVYSIEEVLDYGDIIEYPIKIKNTPFVEPRIINTRIDINKDIPYVMYEYLTWFAKSNKNVVIYIPDKEKKSWVFEYLKALDDTISSLVIDIEEDKKKLLNRFKIKDICTIAITNSMHNIPKDINDLNIVVYFADHVTLDYKKLIFICGKAVMTKGVKGSEVIFLSNTITYNMEKAKDITRTFNKLAWEKGLLSI</sequence>
<evidence type="ECO:0008006" key="3">
    <source>
        <dbReference type="Google" id="ProtNLM"/>
    </source>
</evidence>
<accession>A0A1I0Y2J2</accession>
<dbReference type="EMBL" id="FOKI01000010">
    <property type="protein sequence ID" value="SFB06678.1"/>
    <property type="molecule type" value="Genomic_DNA"/>
</dbReference>
<dbReference type="STRING" id="84698.SAMN04488528_1010117"/>
<evidence type="ECO:0000313" key="1">
    <source>
        <dbReference type="EMBL" id="SFB06678.1"/>
    </source>
</evidence>
<dbReference type="Proteomes" id="UP000198619">
    <property type="component" value="Unassembled WGS sequence"/>
</dbReference>
<dbReference type="OrthoDB" id="1933944at2"/>
<evidence type="ECO:0000313" key="2">
    <source>
        <dbReference type="Proteomes" id="UP000198619"/>
    </source>
</evidence>
<dbReference type="AlphaFoldDB" id="A0A1I0Y2J2"/>
<gene>
    <name evidence="1" type="ORF">SAMN04488528_1010117</name>
</gene>
<dbReference type="RefSeq" id="WP_090040550.1">
    <property type="nucleotide sequence ID" value="NZ_FOKI01000010.1"/>
</dbReference>
<protein>
    <recommendedName>
        <fullName evidence="3">Comf operon protein A, DNA transporter ATPase</fullName>
    </recommendedName>
</protein>
<name>A0A1I0Y2J2_9CLOT</name>
<proteinExistence type="predicted"/>
<keyword evidence="2" id="KW-1185">Reference proteome</keyword>
<organism evidence="1 2">
    <name type="scientific">Clostridium frigidicarnis</name>
    <dbReference type="NCBI Taxonomy" id="84698"/>
    <lineage>
        <taxon>Bacteria</taxon>
        <taxon>Bacillati</taxon>
        <taxon>Bacillota</taxon>
        <taxon>Clostridia</taxon>
        <taxon>Eubacteriales</taxon>
        <taxon>Clostridiaceae</taxon>
        <taxon>Clostridium</taxon>
    </lineage>
</organism>